<gene>
    <name evidence="3" type="ORF">AYJ54_37080</name>
</gene>
<dbReference type="EMBL" id="LUUB01000133">
    <property type="protein sequence ID" value="OAE95910.1"/>
    <property type="molecule type" value="Genomic_DNA"/>
</dbReference>
<accession>A0A176Y7L9</accession>
<keyword evidence="2" id="KW-0472">Membrane</keyword>
<keyword evidence="1" id="KW-0175">Coiled coil</keyword>
<feature type="transmembrane region" description="Helical" evidence="2">
    <location>
        <begin position="133"/>
        <end position="152"/>
    </location>
</feature>
<evidence type="ECO:0000313" key="4">
    <source>
        <dbReference type="Proteomes" id="UP000076959"/>
    </source>
</evidence>
<reference evidence="3 4" key="1">
    <citation type="submission" date="2016-03" db="EMBL/GenBank/DDBJ databases">
        <title>Draft Genome Sequence of the Strain BR 10245 (Bradyrhizobium sp.) isolated from nodules of Centrolobium paraense.</title>
        <authorList>
            <person name="Simoes-Araujo J.L.Sr."/>
            <person name="Barauna A.C."/>
            <person name="Silva K."/>
            <person name="Zilli J.E."/>
        </authorList>
    </citation>
    <scope>NUCLEOTIDE SEQUENCE [LARGE SCALE GENOMIC DNA]</scope>
    <source>
        <strain evidence="3 4">BR 10245</strain>
    </source>
</reference>
<evidence type="ECO:0000256" key="2">
    <source>
        <dbReference type="SAM" id="Phobius"/>
    </source>
</evidence>
<protein>
    <recommendedName>
        <fullName evidence="5">DUF4337 domain-containing protein</fullName>
    </recommendedName>
</protein>
<evidence type="ECO:0008006" key="5">
    <source>
        <dbReference type="Google" id="ProtNLM"/>
    </source>
</evidence>
<keyword evidence="4" id="KW-1185">Reference proteome</keyword>
<dbReference type="OrthoDB" id="9806096at2"/>
<dbReference type="Proteomes" id="UP000076959">
    <property type="component" value="Unassembled WGS sequence"/>
</dbReference>
<organism evidence="3 4">
    <name type="scientific">Bradyrhizobium centrolobii</name>
    <dbReference type="NCBI Taxonomy" id="1505087"/>
    <lineage>
        <taxon>Bacteria</taxon>
        <taxon>Pseudomonadati</taxon>
        <taxon>Pseudomonadota</taxon>
        <taxon>Alphaproteobacteria</taxon>
        <taxon>Hyphomicrobiales</taxon>
        <taxon>Nitrobacteraceae</taxon>
        <taxon>Bradyrhizobium</taxon>
    </lineage>
</organism>
<dbReference type="AlphaFoldDB" id="A0A176Y7L9"/>
<feature type="transmembrane region" description="Helical" evidence="2">
    <location>
        <begin position="158"/>
        <end position="179"/>
    </location>
</feature>
<evidence type="ECO:0000256" key="1">
    <source>
        <dbReference type="SAM" id="Coils"/>
    </source>
</evidence>
<name>A0A176Y7L9_9BRAD</name>
<keyword evidence="2" id="KW-1133">Transmembrane helix</keyword>
<keyword evidence="2" id="KW-0812">Transmembrane</keyword>
<evidence type="ECO:0000313" key="3">
    <source>
        <dbReference type="EMBL" id="OAE95910.1"/>
    </source>
</evidence>
<sequence length="181" mass="19664">MSEEIHVPHQPGTEVGLAKWVAIFTAVVATMGGIVGHEASHVANDAILYKNEAVLKKTDAANQWAYYQAVSSKSHLMELAKQLTPTEAHPGYDEKLAKYAQQKEELQAKATALERQVEAADTKSAALREPRQNLFLSLALFQIAISVASVTILSQQRWLFGVALTGALAGIGFWIVALLPQ</sequence>
<feature type="coiled-coil region" evidence="1">
    <location>
        <begin position="96"/>
        <end position="123"/>
    </location>
</feature>
<dbReference type="InterPro" id="IPR025570">
    <property type="entry name" value="DUF4337"/>
</dbReference>
<comment type="caution">
    <text evidence="3">The sequence shown here is derived from an EMBL/GenBank/DDBJ whole genome shotgun (WGS) entry which is preliminary data.</text>
</comment>
<dbReference type="Pfam" id="PF14235">
    <property type="entry name" value="DUF4337"/>
    <property type="match status" value="1"/>
</dbReference>
<proteinExistence type="predicted"/>
<dbReference type="RefSeq" id="WP_063709253.1">
    <property type="nucleotide sequence ID" value="NZ_LUUB01000133.1"/>
</dbReference>